<dbReference type="PROSITE" id="PS50053">
    <property type="entry name" value="UBIQUITIN_2"/>
    <property type="match status" value="1"/>
</dbReference>
<dbReference type="Gene3D" id="3.10.20.90">
    <property type="entry name" value="Phosphatidylinositol 3-kinase Catalytic Subunit, Chain A, domain 1"/>
    <property type="match status" value="1"/>
</dbReference>
<evidence type="ECO:0000256" key="1">
    <source>
        <dbReference type="SAM" id="MobiDB-lite"/>
    </source>
</evidence>
<comment type="caution">
    <text evidence="4">The sequence shown here is derived from an EMBL/GenBank/DDBJ whole genome shotgun (WGS) entry which is preliminary data.</text>
</comment>
<dbReference type="PANTHER" id="PTHR28049">
    <property type="entry name" value="TRANSMEMBRANE PROTEIN YOR223W"/>
    <property type="match status" value="1"/>
</dbReference>
<dbReference type="Pfam" id="PF10302">
    <property type="entry name" value="Dsc3_N"/>
    <property type="match status" value="1"/>
</dbReference>
<dbReference type="Pfam" id="PF13373">
    <property type="entry name" value="Dsc3_C"/>
    <property type="match status" value="1"/>
</dbReference>
<dbReference type="InterPro" id="IPR000626">
    <property type="entry name" value="Ubiquitin-like_dom"/>
</dbReference>
<dbReference type="GO" id="GO:0005783">
    <property type="term" value="C:endoplasmic reticulum"/>
    <property type="evidence" value="ECO:0007669"/>
    <property type="project" value="TreeGrafter"/>
</dbReference>
<evidence type="ECO:0000256" key="2">
    <source>
        <dbReference type="SAM" id="Phobius"/>
    </source>
</evidence>
<dbReference type="AlphaFoldDB" id="A0A8H5CQQ3"/>
<proteinExistence type="predicted"/>
<evidence type="ECO:0000313" key="4">
    <source>
        <dbReference type="EMBL" id="KAF5345308.1"/>
    </source>
</evidence>
<protein>
    <recommendedName>
        <fullName evidence="3">Ubiquitin-like domain-containing protein</fullName>
    </recommendedName>
</protein>
<evidence type="ECO:0000259" key="3">
    <source>
        <dbReference type="PROSITE" id="PS50053"/>
    </source>
</evidence>
<dbReference type="SUPFAM" id="SSF54236">
    <property type="entry name" value="Ubiquitin-like"/>
    <property type="match status" value="1"/>
</dbReference>
<dbReference type="InterPro" id="IPR045226">
    <property type="entry name" value="Dsc3"/>
</dbReference>
<dbReference type="OrthoDB" id="2556122at2759"/>
<feature type="transmembrane region" description="Helical" evidence="2">
    <location>
        <begin position="271"/>
        <end position="290"/>
    </location>
</feature>
<dbReference type="InterPro" id="IPR029071">
    <property type="entry name" value="Ubiquitin-like_domsf"/>
</dbReference>
<dbReference type="GO" id="GO:0044695">
    <property type="term" value="C:Dsc E3 ubiquitin ligase complex"/>
    <property type="evidence" value="ECO:0007669"/>
    <property type="project" value="InterPro"/>
</dbReference>
<accession>A0A8H5CQQ3</accession>
<dbReference type="InterPro" id="IPR025390">
    <property type="entry name" value="Dsc3_C"/>
</dbReference>
<evidence type="ECO:0000313" key="5">
    <source>
        <dbReference type="Proteomes" id="UP000559256"/>
    </source>
</evidence>
<sequence length="293" mass="33127">MSVLSEKAKGKQRVVDIPLGEPSGSAAPNSRNLTIRFSEDLPDLDVIVKEKDTVRDVKRAIRLERPKLKDRRLRLIHSGKLLTDGILVFPWLKSLDERQKRAIAESNTGDTSTPSVAAWLHCSVGGKLEDNEEEAEEEKTQTMQIRPPRGFDRFASLGFTEAEIASIRRQFHSQSSVDFLDDDNLDQDEDHDEHFRALEEQWIDSMDSSENVYLSQSSSNSTAIQGILTGFFFPFIPFFVQGSKPPQPIFWEDGRDHPEGESVVFSRTMQFGVVAGFLINIVLGLWRFLLDSS</sequence>
<name>A0A8H5CQQ3_9AGAR</name>
<keyword evidence="2" id="KW-0472">Membrane</keyword>
<keyword evidence="5" id="KW-1185">Reference proteome</keyword>
<organism evidence="4 5">
    <name type="scientific">Tetrapyrgos nigripes</name>
    <dbReference type="NCBI Taxonomy" id="182062"/>
    <lineage>
        <taxon>Eukaryota</taxon>
        <taxon>Fungi</taxon>
        <taxon>Dikarya</taxon>
        <taxon>Basidiomycota</taxon>
        <taxon>Agaricomycotina</taxon>
        <taxon>Agaricomycetes</taxon>
        <taxon>Agaricomycetidae</taxon>
        <taxon>Agaricales</taxon>
        <taxon>Marasmiineae</taxon>
        <taxon>Marasmiaceae</taxon>
        <taxon>Tetrapyrgos</taxon>
    </lineage>
</organism>
<dbReference type="EMBL" id="JAACJM010000113">
    <property type="protein sequence ID" value="KAF5345308.1"/>
    <property type="molecule type" value="Genomic_DNA"/>
</dbReference>
<gene>
    <name evidence="4" type="ORF">D9758_008458</name>
</gene>
<dbReference type="PANTHER" id="PTHR28049:SF1">
    <property type="entry name" value="DSC E3 UBIQUITIN LIGASE COMPLEX SUBUNIT 3"/>
    <property type="match status" value="1"/>
</dbReference>
<keyword evidence="2" id="KW-1133">Transmembrane helix</keyword>
<dbReference type="InterPro" id="IPR019413">
    <property type="entry name" value="Dsc3_ub-like_dom"/>
</dbReference>
<dbReference type="Proteomes" id="UP000559256">
    <property type="component" value="Unassembled WGS sequence"/>
</dbReference>
<feature type="domain" description="Ubiquitin-like" evidence="3">
    <location>
        <begin position="31"/>
        <end position="84"/>
    </location>
</feature>
<reference evidence="4 5" key="1">
    <citation type="journal article" date="2020" name="ISME J.">
        <title>Uncovering the hidden diversity of litter-decomposition mechanisms in mushroom-forming fungi.</title>
        <authorList>
            <person name="Floudas D."/>
            <person name="Bentzer J."/>
            <person name="Ahren D."/>
            <person name="Johansson T."/>
            <person name="Persson P."/>
            <person name="Tunlid A."/>
        </authorList>
    </citation>
    <scope>NUCLEOTIDE SEQUENCE [LARGE SCALE GENOMIC DNA]</scope>
    <source>
        <strain evidence="4 5">CBS 291.85</strain>
    </source>
</reference>
<feature type="region of interest" description="Disordered" evidence="1">
    <location>
        <begin position="1"/>
        <end position="28"/>
    </location>
</feature>
<keyword evidence="2" id="KW-0812">Transmembrane</keyword>